<dbReference type="CDD" id="cd16378">
    <property type="entry name" value="CcmH_N"/>
    <property type="match status" value="1"/>
</dbReference>
<evidence type="ECO:0000256" key="1">
    <source>
        <dbReference type="ARBA" id="ARBA00010342"/>
    </source>
</evidence>
<reference evidence="7 8" key="1">
    <citation type="submission" date="2016-08" db="EMBL/GenBank/DDBJ databases">
        <title>Identification and validation of antigenic proteins from Pajaroellobacter abortibovis using de-novo genome sequence assembly and reverse vaccinology.</title>
        <authorList>
            <person name="Welly B.T."/>
            <person name="Miller M.R."/>
            <person name="Stott J.L."/>
            <person name="Blanchard M.T."/>
            <person name="Islas-Trejo A.D."/>
            <person name="O'Rourke S.M."/>
            <person name="Young A.E."/>
            <person name="Medrano J.F."/>
            <person name="Van Eenennaam A.L."/>
        </authorList>
    </citation>
    <scope>NUCLEOTIDE SEQUENCE [LARGE SCALE GENOMIC DNA]</scope>
    <source>
        <strain evidence="7 8">BTF92-0548A/99-0131</strain>
    </source>
</reference>
<dbReference type="Pfam" id="PF03918">
    <property type="entry name" value="CcmH"/>
    <property type="match status" value="1"/>
</dbReference>
<evidence type="ECO:0000313" key="7">
    <source>
        <dbReference type="EMBL" id="APS00723.1"/>
    </source>
</evidence>
<evidence type="ECO:0000313" key="8">
    <source>
        <dbReference type="Proteomes" id="UP000185544"/>
    </source>
</evidence>
<keyword evidence="8" id="KW-1185">Reference proteome</keyword>
<dbReference type="EMBL" id="CP016908">
    <property type="protein sequence ID" value="APS00723.1"/>
    <property type="molecule type" value="Genomic_DNA"/>
</dbReference>
<feature type="chain" id="PRO_5011824147" description="Cytochrome c-type biogenesis protein" evidence="5">
    <location>
        <begin position="26"/>
        <end position="168"/>
    </location>
</feature>
<keyword evidence="2 5" id="KW-0349">Heme</keyword>
<dbReference type="InterPro" id="IPR038297">
    <property type="entry name" value="CcmH/CycL/NrfF/Ccl2_sf"/>
</dbReference>
<keyword evidence="5" id="KW-1133">Transmembrane helix</keyword>
<dbReference type="STRING" id="1882918.BCY86_08560"/>
<comment type="similarity">
    <text evidence="1 5">Belongs to the CcmH/CycL/Ccl2/NrfF family.</text>
</comment>
<keyword evidence="5" id="KW-0812">Transmembrane</keyword>
<comment type="function">
    <text evidence="5">Possible subunit of a heme lyase.</text>
</comment>
<dbReference type="RefSeq" id="WP_075277392.1">
    <property type="nucleotide sequence ID" value="NZ_CP016908.1"/>
</dbReference>
<evidence type="ECO:0000256" key="4">
    <source>
        <dbReference type="ARBA" id="ARBA00023004"/>
    </source>
</evidence>
<name>A0A1L6MYV8_9BACT</name>
<evidence type="ECO:0000256" key="3">
    <source>
        <dbReference type="ARBA" id="ARBA00022723"/>
    </source>
</evidence>
<feature type="transmembrane region" description="Helical" evidence="5">
    <location>
        <begin position="106"/>
        <end position="126"/>
    </location>
</feature>
<proteinExistence type="inferred from homology"/>
<organism evidence="7 8">
    <name type="scientific">Pajaroellobacter abortibovis</name>
    <dbReference type="NCBI Taxonomy" id="1882918"/>
    <lineage>
        <taxon>Bacteria</taxon>
        <taxon>Pseudomonadati</taxon>
        <taxon>Myxococcota</taxon>
        <taxon>Polyangia</taxon>
        <taxon>Polyangiales</taxon>
        <taxon>Polyangiaceae</taxon>
    </lineage>
</organism>
<sequence length="168" mass="18771">MNFKVKRVTKNIFAFLCWLAPLTYAEPSSPLPSAPGEKRLEARLLAPCCLNQSLDVHESDLAQQLRKEIHERLLAGQSDVEIERELILRYGDRIRAVPVGDPFKKIASGFLAALGLAGMGLVYLAYSWRKGSSILSSTSSSSSFESELQVPDEYDKQIDEELLRSQIK</sequence>
<accession>A0A1L6MYV8</accession>
<keyword evidence="5" id="KW-0472">Membrane</keyword>
<dbReference type="GO" id="GO:0046872">
    <property type="term" value="F:metal ion binding"/>
    <property type="evidence" value="ECO:0007669"/>
    <property type="project" value="UniProtKB-KW"/>
</dbReference>
<protein>
    <recommendedName>
        <fullName evidence="5">Cytochrome c-type biogenesis protein</fullName>
    </recommendedName>
</protein>
<evidence type="ECO:0000256" key="2">
    <source>
        <dbReference type="ARBA" id="ARBA00022617"/>
    </source>
</evidence>
<evidence type="ECO:0000259" key="6">
    <source>
        <dbReference type="Pfam" id="PF03918"/>
    </source>
</evidence>
<dbReference type="InterPro" id="IPR005616">
    <property type="entry name" value="CcmH/CycL/Ccl2/NrfF_N"/>
</dbReference>
<keyword evidence="5" id="KW-0732">Signal</keyword>
<dbReference type="Gene3D" id="1.10.8.640">
    <property type="entry name" value="Cytochrome C biogenesis protein"/>
    <property type="match status" value="1"/>
</dbReference>
<feature type="signal peptide" evidence="5">
    <location>
        <begin position="1"/>
        <end position="25"/>
    </location>
</feature>
<evidence type="ECO:0000256" key="5">
    <source>
        <dbReference type="RuleBase" id="RU364112"/>
    </source>
</evidence>
<keyword evidence="3 5" id="KW-0479">Metal-binding</keyword>
<dbReference type="KEGG" id="pabo:BCY86_08560"/>
<keyword evidence="4 5" id="KW-0408">Iron</keyword>
<feature type="domain" description="CcmH/CycL/Ccl2/NrfF N-terminal" evidence="6">
    <location>
        <begin position="37"/>
        <end position="132"/>
    </location>
</feature>
<dbReference type="AlphaFoldDB" id="A0A1L6MYV8"/>
<dbReference type="Proteomes" id="UP000185544">
    <property type="component" value="Chromosome"/>
</dbReference>
<gene>
    <name evidence="7" type="ORF">BCY86_08560</name>
</gene>